<gene>
    <name evidence="2" type="ORF">MuYL_0129</name>
</gene>
<keyword evidence="3" id="KW-1185">Reference proteome</keyword>
<keyword evidence="1" id="KW-1133">Transmembrane helix</keyword>
<protein>
    <submittedName>
        <fullName evidence="2">Uncharacterized protein</fullName>
    </submittedName>
</protein>
<keyword evidence="1" id="KW-0812">Transmembrane</keyword>
<evidence type="ECO:0000256" key="1">
    <source>
        <dbReference type="SAM" id="Phobius"/>
    </source>
</evidence>
<dbReference type="EMBL" id="CP022743">
    <property type="protein sequence ID" value="ASU32032.1"/>
    <property type="molecule type" value="Genomic_DNA"/>
</dbReference>
<name>A0A223NQ45_9SPHI</name>
<proteinExistence type="predicted"/>
<keyword evidence="1" id="KW-0472">Membrane</keyword>
<feature type="transmembrane region" description="Helical" evidence="1">
    <location>
        <begin position="14"/>
        <end position="34"/>
    </location>
</feature>
<organism evidence="2 3">
    <name type="scientific">Mucilaginibacter xinganensis</name>
    <dbReference type="NCBI Taxonomy" id="1234841"/>
    <lineage>
        <taxon>Bacteria</taxon>
        <taxon>Pseudomonadati</taxon>
        <taxon>Bacteroidota</taxon>
        <taxon>Sphingobacteriia</taxon>
        <taxon>Sphingobacteriales</taxon>
        <taxon>Sphingobacteriaceae</taxon>
        <taxon>Mucilaginibacter</taxon>
    </lineage>
</organism>
<evidence type="ECO:0000313" key="3">
    <source>
        <dbReference type="Proteomes" id="UP000215002"/>
    </source>
</evidence>
<reference evidence="2 3" key="1">
    <citation type="submission" date="2017-08" db="EMBL/GenBank/DDBJ databases">
        <title>Complete genome sequence of Mucilaginibacter sp. strain BJC16-A31.</title>
        <authorList>
            <consortium name="Henan University of Science and Technology"/>
            <person name="You X."/>
        </authorList>
    </citation>
    <scope>NUCLEOTIDE SEQUENCE [LARGE SCALE GENOMIC DNA]</scope>
    <source>
        <strain evidence="2 3">BJC16-A31</strain>
    </source>
</reference>
<sequence length="44" mass="4910">MSRKNANKSGSRKIVLTIYGNILEVIFLTLKLLGKSSVYLLTLI</sequence>
<accession>A0A223NQ45</accession>
<dbReference type="Proteomes" id="UP000215002">
    <property type="component" value="Chromosome"/>
</dbReference>
<evidence type="ECO:0000313" key="2">
    <source>
        <dbReference type="EMBL" id="ASU32032.1"/>
    </source>
</evidence>
<dbReference type="AlphaFoldDB" id="A0A223NQ45"/>
<dbReference type="KEGG" id="muc:MuYL_0129"/>